<feature type="region of interest" description="Disordered" evidence="6">
    <location>
        <begin position="450"/>
        <end position="500"/>
    </location>
</feature>
<dbReference type="InterPro" id="IPR000717">
    <property type="entry name" value="PCI_dom"/>
</dbReference>
<evidence type="ECO:0000256" key="2">
    <source>
        <dbReference type="ARBA" id="ARBA00022490"/>
    </source>
</evidence>
<proteinExistence type="inferred from homology"/>
<accession>A0ABR2XQ57</accession>
<evidence type="ECO:0000313" key="9">
    <source>
        <dbReference type="Proteomes" id="UP001465668"/>
    </source>
</evidence>
<dbReference type="Pfam" id="PF01399">
    <property type="entry name" value="PCI"/>
    <property type="match status" value="1"/>
</dbReference>
<sequence length="500" mass="56894">MALGGGGETRNRLSRLENWLPLYRQKKQRQREEAAFHAKHNYEIRLQDTSSIRPSSASKSSSAATMDSSTQPQLVFVDGSFNELAQEMADYVNVGADVKPLIEKDQQDEVLKKIIIASTALNSVPEREFSAAYNLLVYLVLQSKNPNMFLSRVCDNLTKPITSSPQNGPGLALGALTNIFNMTKPDDQTRYHVFLAIVKFTTNNGMFEQLKKYLPKLESWVQEWDIDEEDERKLYELISSAATQSGEEQVSYEYLVKAVRTLDDEDNKTDEAQQLTLRALKTALVSPAHFDFSDLLGISAISALQESQPVWYDLLMIFAEKDLEDYKQFDEDHPGFIEKEKLDTDKLYRKMRLLTFASLAAAESKSREIPYAKIAESLSIPEEEIEMWTIDVIRAGLVEGKLSQRQKVFLVHRAWYRVFGEKQWRELSDRVDGWTSTLKDVAQALRREQTNVDAARKREQEEIERKLAGAGLDDKPQRGGRRGNAGGDRPPPKPRTDDDD</sequence>
<dbReference type="InterPro" id="IPR040750">
    <property type="entry name" value="eIF3m_C_helix"/>
</dbReference>
<keyword evidence="3 5" id="KW-0396">Initiation factor</keyword>
<dbReference type="HAMAP" id="MF_03012">
    <property type="entry name" value="eIF3m"/>
    <property type="match status" value="1"/>
</dbReference>
<evidence type="ECO:0000256" key="5">
    <source>
        <dbReference type="HAMAP-Rule" id="MF_03012"/>
    </source>
</evidence>
<feature type="domain" description="PCI" evidence="7">
    <location>
        <begin position="247"/>
        <end position="416"/>
    </location>
</feature>
<dbReference type="PANTHER" id="PTHR15350:SF2">
    <property type="entry name" value="EUKARYOTIC TRANSLATION INITIATION FACTOR 3 SUBUNIT M"/>
    <property type="match status" value="1"/>
</dbReference>
<dbReference type="GO" id="GO:0003743">
    <property type="term" value="F:translation initiation factor activity"/>
    <property type="evidence" value="ECO:0007669"/>
    <property type="project" value="UniProtKB-KW"/>
</dbReference>
<comment type="subcellular location">
    <subcellularLocation>
        <location evidence="5">Cytoplasm</location>
    </subcellularLocation>
</comment>
<dbReference type="EMBL" id="JARVKM010000032">
    <property type="protein sequence ID" value="KAK9775792.1"/>
    <property type="molecule type" value="Genomic_DNA"/>
</dbReference>
<comment type="similarity">
    <text evidence="5">Belongs to the eIF-3 subunit M family.</text>
</comment>
<evidence type="ECO:0000256" key="1">
    <source>
        <dbReference type="ARBA" id="ARBA00008482"/>
    </source>
</evidence>
<dbReference type="PROSITE" id="PS50250">
    <property type="entry name" value="PCI"/>
    <property type="match status" value="1"/>
</dbReference>
<keyword evidence="4 5" id="KW-0648">Protein biosynthesis</keyword>
<keyword evidence="9" id="KW-1185">Reference proteome</keyword>
<comment type="subunit">
    <text evidence="5">Component of the eukaryotic translation initiation factor 3 (eIF-3) complex.</text>
</comment>
<dbReference type="Pfam" id="PF18005">
    <property type="entry name" value="eIF3m_C_helix"/>
    <property type="match status" value="1"/>
</dbReference>
<dbReference type="InterPro" id="IPR027528">
    <property type="entry name" value="eIF3m"/>
</dbReference>
<name>A0ABR2XQ57_9PEZI</name>
<gene>
    <name evidence="8" type="ORF">SCAR479_07608</name>
</gene>
<feature type="region of interest" description="Disordered" evidence="6">
    <location>
        <begin position="47"/>
        <end position="66"/>
    </location>
</feature>
<dbReference type="SMART" id="SM00088">
    <property type="entry name" value="PINT"/>
    <property type="match status" value="1"/>
</dbReference>
<protein>
    <recommendedName>
        <fullName evidence="5">Eukaryotic translation initiation factor 3 subunit M</fullName>
        <shortName evidence="5">eIF3m</shortName>
    </recommendedName>
</protein>
<evidence type="ECO:0000313" key="8">
    <source>
        <dbReference type="EMBL" id="KAK9775792.1"/>
    </source>
</evidence>
<dbReference type="Proteomes" id="UP001465668">
    <property type="component" value="Unassembled WGS sequence"/>
</dbReference>
<organism evidence="8 9">
    <name type="scientific">Seiridium cardinale</name>
    <dbReference type="NCBI Taxonomy" id="138064"/>
    <lineage>
        <taxon>Eukaryota</taxon>
        <taxon>Fungi</taxon>
        <taxon>Dikarya</taxon>
        <taxon>Ascomycota</taxon>
        <taxon>Pezizomycotina</taxon>
        <taxon>Sordariomycetes</taxon>
        <taxon>Xylariomycetidae</taxon>
        <taxon>Amphisphaeriales</taxon>
        <taxon>Sporocadaceae</taxon>
        <taxon>Seiridium</taxon>
    </lineage>
</organism>
<feature type="compositionally biased region" description="Low complexity" evidence="6">
    <location>
        <begin position="49"/>
        <end position="66"/>
    </location>
</feature>
<reference evidence="8 9" key="1">
    <citation type="submission" date="2024-02" db="EMBL/GenBank/DDBJ databases">
        <title>First draft genome assembly of two strains of Seiridium cardinale.</title>
        <authorList>
            <person name="Emiliani G."/>
            <person name="Scali E."/>
        </authorList>
    </citation>
    <scope>NUCLEOTIDE SEQUENCE [LARGE SCALE GENOMIC DNA]</scope>
    <source>
        <strain evidence="8 9">BM-138-000479</strain>
    </source>
</reference>
<dbReference type="PANTHER" id="PTHR15350">
    <property type="entry name" value="COP9 SIGNALOSOME COMPLEX SUBUNIT 7/DENDRITIC CELL PROTEIN GA17"/>
    <property type="match status" value="1"/>
</dbReference>
<evidence type="ECO:0000256" key="4">
    <source>
        <dbReference type="ARBA" id="ARBA00022917"/>
    </source>
</evidence>
<evidence type="ECO:0000256" key="3">
    <source>
        <dbReference type="ARBA" id="ARBA00022540"/>
    </source>
</evidence>
<feature type="compositionally biased region" description="Basic and acidic residues" evidence="6">
    <location>
        <begin position="490"/>
        <end position="500"/>
    </location>
</feature>
<comment type="function">
    <text evidence="5">Component of the eukaryotic translation initiation factor 3 (eIF-3) complex, which is involved in protein synthesis of a specialized repertoire of mRNAs and, together with other initiation factors, stimulates binding of mRNA and methionyl-tRNAi to the 40S ribosome. The eIF-3 complex specifically targets and initiates translation of a subset of mRNAs involved in cell proliferation.</text>
</comment>
<evidence type="ECO:0000256" key="6">
    <source>
        <dbReference type="SAM" id="MobiDB-lite"/>
    </source>
</evidence>
<dbReference type="InterPro" id="IPR045237">
    <property type="entry name" value="COPS7/eIF3m"/>
</dbReference>
<comment type="similarity">
    <text evidence="1">Belongs to the CSN7/EIF3M family. CSN7 subfamily.</text>
</comment>
<evidence type="ECO:0000259" key="7">
    <source>
        <dbReference type="PROSITE" id="PS50250"/>
    </source>
</evidence>
<comment type="caution">
    <text evidence="8">The sequence shown here is derived from an EMBL/GenBank/DDBJ whole genome shotgun (WGS) entry which is preliminary data.</text>
</comment>
<feature type="compositionally biased region" description="Basic and acidic residues" evidence="6">
    <location>
        <begin position="450"/>
        <end position="477"/>
    </location>
</feature>
<keyword evidence="2 5" id="KW-0963">Cytoplasm</keyword>